<name>A0A8S1JBS0_9CHLO</name>
<protein>
    <submittedName>
        <fullName evidence="2">Uncharacterized protein</fullName>
    </submittedName>
</protein>
<dbReference type="AlphaFoldDB" id="A0A8S1JBS0"/>
<gene>
    <name evidence="2" type="ORF">OSTQU699_LOCUS9883</name>
</gene>
<reference evidence="2" key="1">
    <citation type="submission" date="2020-12" db="EMBL/GenBank/DDBJ databases">
        <authorList>
            <person name="Iha C."/>
        </authorList>
    </citation>
    <scope>NUCLEOTIDE SEQUENCE</scope>
</reference>
<dbReference type="SUPFAM" id="SSF50494">
    <property type="entry name" value="Trypsin-like serine proteases"/>
    <property type="match status" value="1"/>
</dbReference>
<feature type="compositionally biased region" description="Polar residues" evidence="1">
    <location>
        <begin position="56"/>
        <end position="67"/>
    </location>
</feature>
<evidence type="ECO:0000256" key="1">
    <source>
        <dbReference type="SAM" id="MobiDB-lite"/>
    </source>
</evidence>
<dbReference type="PANTHER" id="PTHR46366:SF1">
    <property type="entry name" value="PDZ DOMAIN-CONTAINING PROTEIN C1685.05"/>
    <property type="match status" value="1"/>
</dbReference>
<dbReference type="InterPro" id="IPR009003">
    <property type="entry name" value="Peptidase_S1_PA"/>
</dbReference>
<keyword evidence="3" id="KW-1185">Reference proteome</keyword>
<dbReference type="EMBL" id="CAJHUC010002909">
    <property type="protein sequence ID" value="CAD7704528.1"/>
    <property type="molecule type" value="Genomic_DNA"/>
</dbReference>
<dbReference type="Proteomes" id="UP000708148">
    <property type="component" value="Unassembled WGS sequence"/>
</dbReference>
<organism evidence="2 3">
    <name type="scientific">Ostreobium quekettii</name>
    <dbReference type="NCBI Taxonomy" id="121088"/>
    <lineage>
        <taxon>Eukaryota</taxon>
        <taxon>Viridiplantae</taxon>
        <taxon>Chlorophyta</taxon>
        <taxon>core chlorophytes</taxon>
        <taxon>Ulvophyceae</taxon>
        <taxon>TCBD clade</taxon>
        <taxon>Bryopsidales</taxon>
        <taxon>Ostreobineae</taxon>
        <taxon>Ostreobiaceae</taxon>
        <taxon>Ostreobium</taxon>
    </lineage>
</organism>
<comment type="caution">
    <text evidence="2">The sequence shown here is derived from an EMBL/GenBank/DDBJ whole genome shotgun (WGS) entry which is preliminary data.</text>
</comment>
<feature type="region of interest" description="Disordered" evidence="1">
    <location>
        <begin position="32"/>
        <end position="67"/>
    </location>
</feature>
<accession>A0A8S1JBS0</accession>
<dbReference type="OrthoDB" id="4217619at2759"/>
<feature type="non-terminal residue" evidence="2">
    <location>
        <position position="1"/>
    </location>
</feature>
<sequence>MKTAIMQMDRQWYGPPVFWSRDYAAGTWHPTTSLPTPCSLPTPTKASTEEVPEPNSPQSHPQNPATDQVLDQTEMKIRKSMVLVDVDIPLVALSDGVHSKSFAGSGVVVHHSDKLGLVLVDRNTVAIGPCDVMLSFGAYPAEVSGIVRFLHPLHNFAIVSYDPSDLPVEARREIRAAEILPAPTLKRGDQVVLVGLTESLRVMKRSSIVTNATLALGIPCAEVPRFRAVHEEVLKLDQDFGSRFSGLITDGEGRVRALWGSYAEQ</sequence>
<evidence type="ECO:0000313" key="2">
    <source>
        <dbReference type="EMBL" id="CAD7704528.1"/>
    </source>
</evidence>
<dbReference type="PANTHER" id="PTHR46366">
    <property type="entry name" value="PRO-APOPTOTIC SERINE PROTEASE NMA111"/>
    <property type="match status" value="1"/>
</dbReference>
<proteinExistence type="predicted"/>
<feature type="compositionally biased region" description="Low complexity" evidence="1">
    <location>
        <begin position="32"/>
        <end position="44"/>
    </location>
</feature>
<evidence type="ECO:0000313" key="3">
    <source>
        <dbReference type="Proteomes" id="UP000708148"/>
    </source>
</evidence>